<dbReference type="AlphaFoldDB" id="A0AAC9VKI1"/>
<accession>A0AAC9VKI1</accession>
<evidence type="ECO:0000313" key="3">
    <source>
        <dbReference type="Proteomes" id="UP000792865"/>
    </source>
</evidence>
<reference evidence="1" key="1">
    <citation type="submission" date="2017-08" db="EMBL/GenBank/DDBJ databases">
        <title>Genome sequence of Candidatus Hamiltonella defensa from Acyrthosiphon pisum strain MI47.</title>
        <authorList>
            <person name="Patel V.A."/>
            <person name="Chevignon G."/>
            <person name="Russell J.A."/>
            <person name="Oliver K.M."/>
        </authorList>
    </citation>
    <scope>NUCLEOTIDE SEQUENCE</scope>
    <source>
        <strain evidence="1">MI47</strain>
        <plasmid evidence="1">p3_M47_H.defensa</plasmid>
    </source>
</reference>
<dbReference type="Proteomes" id="UP000792865">
    <property type="component" value="Plasmid p3_M47_H.defensa"/>
</dbReference>
<geneLocation type="plasmid" evidence="1 3">
    <name>p3_M47_H.defensa</name>
</geneLocation>
<evidence type="ECO:0008006" key="4">
    <source>
        <dbReference type="Google" id="ProtNLM"/>
    </source>
</evidence>
<name>A0AAC9VKI1_9ENTR</name>
<evidence type="ECO:0000313" key="1">
    <source>
        <dbReference type="EMBL" id="ASV34563.1"/>
    </source>
</evidence>
<gene>
    <name evidence="1" type="ORF">CJJ18_11275</name>
    <name evidence="2" type="ORF">CJJ18_11415</name>
</gene>
<evidence type="ECO:0000313" key="2">
    <source>
        <dbReference type="EMBL" id="ASV34575.1"/>
    </source>
</evidence>
<proteinExistence type="predicted"/>
<dbReference type="EMBL" id="CP022935">
    <property type="protein sequence ID" value="ASV34563.1"/>
    <property type="molecule type" value="Genomic_DNA"/>
</dbReference>
<dbReference type="EMBL" id="CP022935">
    <property type="protein sequence ID" value="ASV34575.1"/>
    <property type="molecule type" value="Genomic_DNA"/>
</dbReference>
<organism evidence="1 3">
    <name type="scientific">Candidatus Williamhamiltonella defendens</name>
    <dbReference type="NCBI Taxonomy" id="138072"/>
    <lineage>
        <taxon>Bacteria</taxon>
        <taxon>Pseudomonadati</taxon>
        <taxon>Pseudomonadota</taxon>
        <taxon>Gammaproteobacteria</taxon>
        <taxon>Enterobacterales</taxon>
        <taxon>Enterobacteriaceae</taxon>
        <taxon>aphid secondary symbionts</taxon>
        <taxon>Candidatus Williamhamiltonella</taxon>
    </lineage>
</organism>
<keyword evidence="1" id="KW-0614">Plasmid</keyword>
<protein>
    <recommendedName>
        <fullName evidence="4">Glycine zipper domain-containing protein</fullName>
    </recommendedName>
</protein>
<dbReference type="RefSeq" id="WP_095034967.1">
    <property type="nucleotide sequence ID" value="NZ_CP021666.1"/>
</dbReference>
<sequence>MKKLNENELKIISGGQDDYRFGTEIVKGTIVASTTAAGAAAGTALGCLAGPAGCAAGAATGATVGGVIGGEVAQYAAEPVRDGIAYSINENLRSHYDSTQYGTFGGDGSY</sequence>